<comment type="cofactor">
    <cofactor evidence="4">
        <name>Zn(2+)</name>
        <dbReference type="ChEBI" id="CHEBI:29105"/>
    </cofactor>
</comment>
<evidence type="ECO:0000256" key="1">
    <source>
        <dbReference type="ARBA" id="ARBA00022723"/>
    </source>
</evidence>
<dbReference type="Gene3D" id="3.40.50.720">
    <property type="entry name" value="NAD(P)-binding Rossmann-like Domain"/>
    <property type="match status" value="1"/>
</dbReference>
<dbReference type="InterPro" id="IPR013149">
    <property type="entry name" value="ADH-like_C"/>
</dbReference>
<dbReference type="Gene3D" id="3.90.180.10">
    <property type="entry name" value="Medium-chain alcohol dehydrogenases, catalytic domain"/>
    <property type="match status" value="1"/>
</dbReference>
<dbReference type="PANTHER" id="PTHR43401:SF2">
    <property type="entry name" value="L-THREONINE 3-DEHYDROGENASE"/>
    <property type="match status" value="1"/>
</dbReference>
<evidence type="ECO:0000256" key="4">
    <source>
        <dbReference type="RuleBase" id="RU361277"/>
    </source>
</evidence>
<feature type="domain" description="Enoyl reductase (ER)" evidence="5">
    <location>
        <begin position="10"/>
        <end position="336"/>
    </location>
</feature>
<organism evidence="6 7">
    <name type="scientific">Virgibacillus tibetensis</name>
    <dbReference type="NCBI Taxonomy" id="3042313"/>
    <lineage>
        <taxon>Bacteria</taxon>
        <taxon>Bacillati</taxon>
        <taxon>Bacillota</taxon>
        <taxon>Bacilli</taxon>
        <taxon>Bacillales</taxon>
        <taxon>Bacillaceae</taxon>
        <taxon>Virgibacillus</taxon>
    </lineage>
</organism>
<dbReference type="RefSeq" id="WP_327608098.1">
    <property type="nucleotide sequence ID" value="NZ_JARZFX010000006.1"/>
</dbReference>
<dbReference type="InterPro" id="IPR011032">
    <property type="entry name" value="GroES-like_sf"/>
</dbReference>
<keyword evidence="1 4" id="KW-0479">Metal-binding</keyword>
<protein>
    <submittedName>
        <fullName evidence="6">Zinc-binding alcohol dehydrogenase family protein</fullName>
    </submittedName>
</protein>
<dbReference type="PROSITE" id="PS00059">
    <property type="entry name" value="ADH_ZINC"/>
    <property type="match status" value="1"/>
</dbReference>
<proteinExistence type="inferred from homology"/>
<keyword evidence="2 4" id="KW-0862">Zinc</keyword>
<dbReference type="PANTHER" id="PTHR43401">
    <property type="entry name" value="L-THREONINE 3-DEHYDROGENASE"/>
    <property type="match status" value="1"/>
</dbReference>
<dbReference type="InterPro" id="IPR050129">
    <property type="entry name" value="Zn_alcohol_dh"/>
</dbReference>
<dbReference type="SUPFAM" id="SSF51735">
    <property type="entry name" value="NAD(P)-binding Rossmann-fold domains"/>
    <property type="match status" value="1"/>
</dbReference>
<dbReference type="SUPFAM" id="SSF50129">
    <property type="entry name" value="GroES-like"/>
    <property type="match status" value="1"/>
</dbReference>
<dbReference type="InterPro" id="IPR002328">
    <property type="entry name" value="ADH_Zn_CS"/>
</dbReference>
<dbReference type="Proteomes" id="UP001335737">
    <property type="component" value="Unassembled WGS sequence"/>
</dbReference>
<comment type="similarity">
    <text evidence="4">Belongs to the zinc-containing alcohol dehydrogenase family.</text>
</comment>
<dbReference type="InterPro" id="IPR036291">
    <property type="entry name" value="NAD(P)-bd_dom_sf"/>
</dbReference>
<evidence type="ECO:0000259" key="5">
    <source>
        <dbReference type="SMART" id="SM00829"/>
    </source>
</evidence>
<evidence type="ECO:0000256" key="3">
    <source>
        <dbReference type="ARBA" id="ARBA00023002"/>
    </source>
</evidence>
<dbReference type="InterPro" id="IPR020843">
    <property type="entry name" value="ER"/>
</dbReference>
<evidence type="ECO:0000313" key="6">
    <source>
        <dbReference type="EMBL" id="MEC5424534.1"/>
    </source>
</evidence>
<dbReference type="Pfam" id="PF08240">
    <property type="entry name" value="ADH_N"/>
    <property type="match status" value="1"/>
</dbReference>
<evidence type="ECO:0000313" key="7">
    <source>
        <dbReference type="Proteomes" id="UP001335737"/>
    </source>
</evidence>
<name>A0ABU6KJH7_9BACI</name>
<dbReference type="CDD" id="cd08261">
    <property type="entry name" value="Zn_ADH7"/>
    <property type="match status" value="1"/>
</dbReference>
<gene>
    <name evidence="6" type="ORF">QGM71_13620</name>
</gene>
<dbReference type="SMART" id="SM00829">
    <property type="entry name" value="PKS_ER"/>
    <property type="match status" value="1"/>
</dbReference>
<dbReference type="EMBL" id="JARZFX010000006">
    <property type="protein sequence ID" value="MEC5424534.1"/>
    <property type="molecule type" value="Genomic_DNA"/>
</dbReference>
<dbReference type="Pfam" id="PF00107">
    <property type="entry name" value="ADH_zinc_N"/>
    <property type="match status" value="1"/>
</dbReference>
<reference evidence="6 7" key="1">
    <citation type="journal article" date="2024" name="Int. J. Syst. Evol. Microbiol.">
        <title>Virgibacillus tibetensis sp. nov., isolated from salt lake on the Tibetan Plateau of China.</title>
        <authorList>
            <person name="Phurbu D."/>
            <person name="Liu Z.-X."/>
            <person name="Wang R."/>
            <person name="Zheng Y.-Y."/>
            <person name="Liu H.-C."/>
            <person name="Zhou Y.-G."/>
            <person name="Yu Y.-J."/>
            <person name="Li A.-H."/>
        </authorList>
    </citation>
    <scope>NUCLEOTIDE SEQUENCE [LARGE SCALE GENOMIC DNA]</scope>
    <source>
        <strain evidence="6 7">C22-A2</strain>
    </source>
</reference>
<keyword evidence="3" id="KW-0560">Oxidoreductase</keyword>
<comment type="caution">
    <text evidence="6">The sequence shown here is derived from an EMBL/GenBank/DDBJ whole genome shotgun (WGS) entry which is preliminary data.</text>
</comment>
<keyword evidence="7" id="KW-1185">Reference proteome</keyword>
<sequence length="339" mass="37198">MKAIMIPEAHKIEVLDIKKPEIKEDKDVLLKIKRVGICGSDMHIYHGTNPLATYPRIVGHEVAGEVVEIGENVTHVAVGDHVVVEPINYCGECFACKNGRPNVCKKLTVFGVHEDGGLREFAVLPEKQVHKVDPEIEWDEAVMAEPYTIGAQSIWRGNVQKGQTVFIQGAGPIGITVLKMAKLQGATIIISDITNERLEFAKENGADYTINPTEVDVATKVNEITNDEGANVVIDAVGTPQTFELSVDVASPAGYVVALGFDTRPSAIPLMTITKKELTITGSRLQTDQFGKVIDLINTKKLMHNGLVTHKFPLSEVKEAFKFVEENPHLVRKAVIEFD</sequence>
<dbReference type="InterPro" id="IPR013154">
    <property type="entry name" value="ADH-like_N"/>
</dbReference>
<accession>A0ABU6KJH7</accession>
<evidence type="ECO:0000256" key="2">
    <source>
        <dbReference type="ARBA" id="ARBA00022833"/>
    </source>
</evidence>